<dbReference type="EMBL" id="VRKQ01000010">
    <property type="protein sequence ID" value="TXG36901.1"/>
    <property type="molecule type" value="Genomic_DNA"/>
</dbReference>
<reference evidence="1 2" key="1">
    <citation type="submission" date="2019-08" db="EMBL/GenBank/DDBJ databases">
        <title>Seonamhaeicola sediminis sp. nov., isolated from marine sediment.</title>
        <authorList>
            <person name="Cao W.R."/>
        </authorList>
    </citation>
    <scope>NUCLEOTIDE SEQUENCE [LARGE SCALE GENOMIC DNA]</scope>
    <source>
        <strain evidence="1 2">1505</strain>
    </source>
</reference>
<dbReference type="Proteomes" id="UP000321080">
    <property type="component" value="Unassembled WGS sequence"/>
</dbReference>
<sequence>MKKSIILFTCLFFAFFSCKQEQKSGEIISGDYVFHGDAAVLQTDTLIYGVIINEKVHELNQKVEPLKKQPTDMVKVEIRAIINKEKHETILWEDKIEITEILNVKALPNEDYNNVIKLSQ</sequence>
<evidence type="ECO:0000313" key="1">
    <source>
        <dbReference type="EMBL" id="TXG36901.1"/>
    </source>
</evidence>
<dbReference type="PROSITE" id="PS51257">
    <property type="entry name" value="PROKAR_LIPOPROTEIN"/>
    <property type="match status" value="1"/>
</dbReference>
<proteinExistence type="predicted"/>
<evidence type="ECO:0008006" key="3">
    <source>
        <dbReference type="Google" id="ProtNLM"/>
    </source>
</evidence>
<comment type="caution">
    <text evidence="1">The sequence shown here is derived from an EMBL/GenBank/DDBJ whole genome shotgun (WGS) entry which is preliminary data.</text>
</comment>
<protein>
    <recommendedName>
        <fullName evidence="3">NlpE C-terminal OB domain-containing protein</fullName>
    </recommendedName>
</protein>
<dbReference type="AlphaFoldDB" id="A0A5C7GHW3"/>
<name>A0A5C7GHW3_9FLAO</name>
<keyword evidence="2" id="KW-1185">Reference proteome</keyword>
<evidence type="ECO:0000313" key="2">
    <source>
        <dbReference type="Proteomes" id="UP000321080"/>
    </source>
</evidence>
<gene>
    <name evidence="1" type="ORF">FUA22_10025</name>
</gene>
<accession>A0A5C7GHW3</accession>
<organism evidence="1 2">
    <name type="scientific">Seonamhaeicola maritimus</name>
    <dbReference type="NCBI Taxonomy" id="2591822"/>
    <lineage>
        <taxon>Bacteria</taxon>
        <taxon>Pseudomonadati</taxon>
        <taxon>Bacteroidota</taxon>
        <taxon>Flavobacteriia</taxon>
        <taxon>Flavobacteriales</taxon>
        <taxon>Flavobacteriaceae</taxon>
    </lineage>
</organism>
<dbReference type="OrthoDB" id="1143948at2"/>
<dbReference type="RefSeq" id="WP_147767887.1">
    <property type="nucleotide sequence ID" value="NZ_VRKQ01000010.1"/>
</dbReference>